<keyword evidence="3" id="KW-0812">Transmembrane</keyword>
<accession>A0A096MDY0</accession>
<dbReference type="GeneTree" id="ENSGT00510000049207"/>
<name>A0A096MDY0_POEFO</name>
<evidence type="ECO:0000313" key="5">
    <source>
        <dbReference type="Proteomes" id="UP000028760"/>
    </source>
</evidence>
<evidence type="ECO:0000256" key="2">
    <source>
        <dbReference type="SAM" id="MobiDB-lite"/>
    </source>
</evidence>
<keyword evidence="3" id="KW-1133">Transmembrane helix</keyword>
<dbReference type="STRING" id="48698.ENSPFOP00000029621"/>
<feature type="transmembrane region" description="Helical" evidence="3">
    <location>
        <begin position="48"/>
        <end position="71"/>
    </location>
</feature>
<proteinExistence type="predicted"/>
<dbReference type="eggNOG" id="ENOG502S0X4">
    <property type="taxonomic scope" value="Eukaryota"/>
</dbReference>
<feature type="compositionally biased region" description="Acidic residues" evidence="2">
    <location>
        <begin position="171"/>
        <end position="233"/>
    </location>
</feature>
<keyword evidence="5" id="KW-1185">Reference proteome</keyword>
<dbReference type="AlphaFoldDB" id="A0A096MDY0"/>
<protein>
    <submittedName>
        <fullName evidence="4">Uncharacterized protein</fullName>
    </submittedName>
</protein>
<evidence type="ECO:0000256" key="3">
    <source>
        <dbReference type="SAM" id="Phobius"/>
    </source>
</evidence>
<reference evidence="4" key="2">
    <citation type="submission" date="2025-08" db="UniProtKB">
        <authorList>
            <consortium name="Ensembl"/>
        </authorList>
    </citation>
    <scope>IDENTIFICATION</scope>
</reference>
<reference evidence="5" key="1">
    <citation type="submission" date="2013-10" db="EMBL/GenBank/DDBJ databases">
        <authorList>
            <person name="Schartl M."/>
            <person name="Warren W."/>
        </authorList>
    </citation>
    <scope>NUCLEOTIDE SEQUENCE [LARGE SCALE GENOMIC DNA]</scope>
    <source>
        <strain evidence="5">female</strain>
    </source>
</reference>
<dbReference type="Proteomes" id="UP000028760">
    <property type="component" value="Unassembled WGS sequence"/>
</dbReference>
<dbReference type="GO" id="GO:0005102">
    <property type="term" value="F:signaling receptor binding"/>
    <property type="evidence" value="ECO:0007669"/>
    <property type="project" value="InterPro"/>
</dbReference>
<evidence type="ECO:0000256" key="1">
    <source>
        <dbReference type="ARBA" id="ARBA00004157"/>
    </source>
</evidence>
<dbReference type="PANTHER" id="PTHR14106:SF0">
    <property type="entry name" value="TRIADIN"/>
    <property type="match status" value="1"/>
</dbReference>
<dbReference type="OMA" id="ETTDWFY"/>
<comment type="subcellular location">
    <subcellularLocation>
        <location evidence="1">Sarcoplasmic reticulum membrane</location>
        <topology evidence="1">Single-pass type II membrane protein</topology>
    </subcellularLocation>
</comment>
<feature type="region of interest" description="Disordered" evidence="2">
    <location>
        <begin position="159"/>
        <end position="233"/>
    </location>
</feature>
<sequence>MTEAAEARSSVTTTMVIDGKAVEAGSTTLRSSKKTLTDDLYSTFSSPLAWILVLALIITWTCVFIIMFDVADYKTIADRPPAGIRKVLKSSGRRGGLSKFGSDPVKVVNDAVDESTNIISAVFSFAANLIAPDEDEGTLYAVRKKGEFLPPRSKVIGMQVQTKLETAEEAAKEEEEEANEGEEEEEEEVEEEEEEPSEEEEKEEEDEDEIEEEEYDEEYDEEGEYEEEYEEDY</sequence>
<dbReference type="GO" id="GO:0033017">
    <property type="term" value="C:sarcoplasmic reticulum membrane"/>
    <property type="evidence" value="ECO:0007669"/>
    <property type="project" value="UniProtKB-SubCell"/>
</dbReference>
<dbReference type="Ensembl" id="ENSPFOT00000030436.1">
    <property type="protein sequence ID" value="ENSPFOP00000029621.1"/>
    <property type="gene ID" value="ENSPFOG00000022636.1"/>
</dbReference>
<dbReference type="PANTHER" id="PTHR14106">
    <property type="entry name" value="TRIADIN"/>
    <property type="match status" value="1"/>
</dbReference>
<dbReference type="InterPro" id="IPR010798">
    <property type="entry name" value="Triadin"/>
</dbReference>
<reference evidence="4" key="3">
    <citation type="submission" date="2025-09" db="UniProtKB">
        <authorList>
            <consortium name="Ensembl"/>
        </authorList>
    </citation>
    <scope>IDENTIFICATION</scope>
</reference>
<keyword evidence="3" id="KW-0472">Membrane</keyword>
<organism evidence="4 5">
    <name type="scientific">Poecilia formosa</name>
    <name type="common">Amazon molly</name>
    <name type="synonym">Limia formosa</name>
    <dbReference type="NCBI Taxonomy" id="48698"/>
    <lineage>
        <taxon>Eukaryota</taxon>
        <taxon>Metazoa</taxon>
        <taxon>Chordata</taxon>
        <taxon>Craniata</taxon>
        <taxon>Vertebrata</taxon>
        <taxon>Euteleostomi</taxon>
        <taxon>Actinopterygii</taxon>
        <taxon>Neopterygii</taxon>
        <taxon>Teleostei</taxon>
        <taxon>Neoteleostei</taxon>
        <taxon>Acanthomorphata</taxon>
        <taxon>Ovalentaria</taxon>
        <taxon>Atherinomorphae</taxon>
        <taxon>Cyprinodontiformes</taxon>
        <taxon>Poeciliidae</taxon>
        <taxon>Poeciliinae</taxon>
        <taxon>Poecilia</taxon>
    </lineage>
</organism>
<evidence type="ECO:0000313" key="4">
    <source>
        <dbReference type="Ensembl" id="ENSPFOP00000029621.1"/>
    </source>
</evidence>
<dbReference type="EMBL" id="AYCK01010364">
    <property type="status" value="NOT_ANNOTATED_CDS"/>
    <property type="molecule type" value="Genomic_DNA"/>
</dbReference>